<dbReference type="AlphaFoldDB" id="A0AAP6LLH1"/>
<organism evidence="6 7">
    <name type="scientific">Riemerella anatipestifer</name>
    <name type="common">Moraxella anatipestifer</name>
    <dbReference type="NCBI Taxonomy" id="34085"/>
    <lineage>
        <taxon>Bacteria</taxon>
        <taxon>Pseudomonadati</taxon>
        <taxon>Bacteroidota</taxon>
        <taxon>Flavobacteriia</taxon>
        <taxon>Flavobacteriales</taxon>
        <taxon>Weeksellaceae</taxon>
        <taxon>Riemerella</taxon>
    </lineage>
</organism>
<feature type="domain" description="G" evidence="5">
    <location>
        <begin position="62"/>
        <end position="181"/>
    </location>
</feature>
<dbReference type="InterPro" id="IPR027417">
    <property type="entry name" value="P-loop_NTPase"/>
</dbReference>
<dbReference type="GO" id="GO:0005525">
    <property type="term" value="F:GTP binding"/>
    <property type="evidence" value="ECO:0007669"/>
    <property type="project" value="InterPro"/>
</dbReference>
<sequence length="394" mass="42657">MEKVFASVLFTSPLSVAVARTSQSPFPLYAINIKNTIKMDDLKKLIEEAMKKAKSEMKDVNILIAGRTGVGKSTLINAVFEGNFATTGSGKPITQKITEIRKEGIPIVLTDTKGLEIQDYEEIKNELQQYIKNKNNDANPNNHIHMAWICIDENSRRIEDAEIDLCNFLSERVPVVGVITKALHDDGFRNEVRKHFTNAKNIVRVNSVTFNIGENKVPITGLNELVDLSMEILPEAQRNAFAVAQKVDMKQRINRAHKIVAGSALTAAGAGAIPIPFSDAATLVPIQVGMLAGISYVFGLNTDKALLSTLVSSTITGVGATFVGRTIVANIAKFFPGIGSAAGAAISGATAAAVTTLFGETYIKTLELLLKNNSIESITIVDITNEFKKQLKIN</sequence>
<dbReference type="SUPFAM" id="SSF52540">
    <property type="entry name" value="P-loop containing nucleoside triphosphate hydrolases"/>
    <property type="match status" value="1"/>
</dbReference>
<comment type="caution">
    <text evidence="6">The sequence shown here is derived from an EMBL/GenBank/DDBJ whole genome shotgun (WGS) entry which is preliminary data.</text>
</comment>
<dbReference type="Pfam" id="PF05128">
    <property type="entry name" value="DUF697"/>
    <property type="match status" value="1"/>
</dbReference>
<evidence type="ECO:0000313" key="7">
    <source>
        <dbReference type="Proteomes" id="UP001284033"/>
    </source>
</evidence>
<evidence type="ECO:0000256" key="3">
    <source>
        <dbReference type="ARBA" id="ARBA00022989"/>
    </source>
</evidence>
<keyword evidence="4" id="KW-0472">Membrane</keyword>
<dbReference type="Proteomes" id="UP001284033">
    <property type="component" value="Unassembled WGS sequence"/>
</dbReference>
<evidence type="ECO:0000256" key="2">
    <source>
        <dbReference type="ARBA" id="ARBA00022692"/>
    </source>
</evidence>
<dbReference type="RefSeq" id="WP_229578861.1">
    <property type="nucleotide sequence ID" value="NZ_CP121210.1"/>
</dbReference>
<dbReference type="InterPro" id="IPR006073">
    <property type="entry name" value="GTP-bd"/>
</dbReference>
<name>A0AAP6LLH1_RIEAN</name>
<reference evidence="6" key="1">
    <citation type="submission" date="2023-01" db="EMBL/GenBank/DDBJ databases">
        <title>Genome-based studies on antimicrobial resistance profiles of Riemerella anatipestifer in China, 1994 to 2021.</title>
        <authorList>
            <person name="Yang Z."/>
            <person name="Zhu D."/>
        </authorList>
    </citation>
    <scope>NUCLEOTIDE SEQUENCE</scope>
    <source>
        <strain evidence="6">RCAD1218</strain>
    </source>
</reference>
<dbReference type="GO" id="GO:0016020">
    <property type="term" value="C:membrane"/>
    <property type="evidence" value="ECO:0007669"/>
    <property type="project" value="UniProtKB-SubCell"/>
</dbReference>
<dbReference type="CDD" id="cd00882">
    <property type="entry name" value="Ras_like_GTPase"/>
    <property type="match status" value="1"/>
</dbReference>
<protein>
    <submittedName>
        <fullName evidence="6">50S ribosome-binding GTPase</fullName>
    </submittedName>
</protein>
<accession>A0AAP6LLH1</accession>
<dbReference type="Pfam" id="PF01926">
    <property type="entry name" value="MMR_HSR1"/>
    <property type="match status" value="1"/>
</dbReference>
<dbReference type="InterPro" id="IPR021147">
    <property type="entry name" value="DUF697"/>
</dbReference>
<keyword evidence="3" id="KW-1133">Transmembrane helix</keyword>
<keyword evidence="2" id="KW-0812">Transmembrane</keyword>
<gene>
    <name evidence="6" type="ORF">PG303_10905</name>
</gene>
<dbReference type="Gene3D" id="3.40.50.300">
    <property type="entry name" value="P-loop containing nucleotide triphosphate hydrolases"/>
    <property type="match status" value="1"/>
</dbReference>
<dbReference type="EMBL" id="JAQZHK010000018">
    <property type="protein sequence ID" value="MDY3513718.1"/>
    <property type="molecule type" value="Genomic_DNA"/>
</dbReference>
<evidence type="ECO:0000256" key="4">
    <source>
        <dbReference type="ARBA" id="ARBA00023136"/>
    </source>
</evidence>
<evidence type="ECO:0000259" key="5">
    <source>
        <dbReference type="Pfam" id="PF01926"/>
    </source>
</evidence>
<proteinExistence type="predicted"/>
<comment type="subcellular location">
    <subcellularLocation>
        <location evidence="1">Membrane</location>
        <topology evidence="1">Multi-pass membrane protein</topology>
    </subcellularLocation>
</comment>
<evidence type="ECO:0000313" key="6">
    <source>
        <dbReference type="EMBL" id="MDY3513718.1"/>
    </source>
</evidence>
<evidence type="ECO:0000256" key="1">
    <source>
        <dbReference type="ARBA" id="ARBA00004141"/>
    </source>
</evidence>